<evidence type="ECO:0000313" key="10">
    <source>
        <dbReference type="Proteomes" id="UP001178507"/>
    </source>
</evidence>
<gene>
    <name evidence="9" type="ORF">EVOR1521_LOCUS28960</name>
</gene>
<comment type="subcellular location">
    <subcellularLocation>
        <location evidence="1">Membrane</location>
        <topology evidence="1">Multi-pass membrane protein</topology>
    </subcellularLocation>
</comment>
<comment type="caution">
    <text evidence="9">The sequence shown here is derived from an EMBL/GenBank/DDBJ whole genome shotgun (WGS) entry which is preliminary data.</text>
</comment>
<feature type="transmembrane region" description="Helical" evidence="8">
    <location>
        <begin position="365"/>
        <end position="386"/>
    </location>
</feature>
<dbReference type="PANTHER" id="PTHR31585:SF0">
    <property type="entry name" value="FOLATE-BIOPTERIN TRANSPORTER 1, CHLOROPLASTIC"/>
    <property type="match status" value="1"/>
</dbReference>
<dbReference type="InterPro" id="IPR039309">
    <property type="entry name" value="BT1"/>
</dbReference>
<evidence type="ECO:0000256" key="3">
    <source>
        <dbReference type="ARBA" id="ARBA00022448"/>
    </source>
</evidence>
<feature type="transmembrane region" description="Helical" evidence="8">
    <location>
        <begin position="171"/>
        <end position="190"/>
    </location>
</feature>
<feature type="compositionally biased region" description="Basic and acidic residues" evidence="7">
    <location>
        <begin position="542"/>
        <end position="552"/>
    </location>
</feature>
<reference evidence="9" key="1">
    <citation type="submission" date="2023-08" db="EMBL/GenBank/DDBJ databases">
        <authorList>
            <person name="Chen Y."/>
            <person name="Shah S."/>
            <person name="Dougan E. K."/>
            <person name="Thang M."/>
            <person name="Chan C."/>
        </authorList>
    </citation>
    <scope>NUCLEOTIDE SEQUENCE</scope>
</reference>
<feature type="transmembrane region" description="Helical" evidence="8">
    <location>
        <begin position="133"/>
        <end position="151"/>
    </location>
</feature>
<proteinExistence type="inferred from homology"/>
<keyword evidence="3" id="KW-0813">Transport</keyword>
<feature type="transmembrane region" description="Helical" evidence="8">
    <location>
        <begin position="242"/>
        <end position="262"/>
    </location>
</feature>
<dbReference type="Pfam" id="PF03092">
    <property type="entry name" value="BT1"/>
    <property type="match status" value="1"/>
</dbReference>
<dbReference type="GO" id="GO:0016020">
    <property type="term" value="C:membrane"/>
    <property type="evidence" value="ECO:0007669"/>
    <property type="project" value="UniProtKB-SubCell"/>
</dbReference>
<feature type="transmembrane region" description="Helical" evidence="8">
    <location>
        <begin position="433"/>
        <end position="457"/>
    </location>
</feature>
<keyword evidence="10" id="KW-1185">Reference proteome</keyword>
<keyword evidence="6 8" id="KW-0472">Membrane</keyword>
<organism evidence="9 10">
    <name type="scientific">Effrenium voratum</name>
    <dbReference type="NCBI Taxonomy" id="2562239"/>
    <lineage>
        <taxon>Eukaryota</taxon>
        <taxon>Sar</taxon>
        <taxon>Alveolata</taxon>
        <taxon>Dinophyceae</taxon>
        <taxon>Suessiales</taxon>
        <taxon>Symbiodiniaceae</taxon>
        <taxon>Effrenium</taxon>
    </lineage>
</organism>
<feature type="transmembrane region" description="Helical" evidence="8">
    <location>
        <begin position="398"/>
        <end position="421"/>
    </location>
</feature>
<evidence type="ECO:0000313" key="9">
    <source>
        <dbReference type="EMBL" id="CAJ1407194.1"/>
    </source>
</evidence>
<accession>A0AA36NHQ2</accession>
<dbReference type="InterPro" id="IPR036259">
    <property type="entry name" value="MFS_trans_sf"/>
</dbReference>
<evidence type="ECO:0000256" key="6">
    <source>
        <dbReference type="ARBA" id="ARBA00023136"/>
    </source>
</evidence>
<evidence type="ECO:0000256" key="5">
    <source>
        <dbReference type="ARBA" id="ARBA00022989"/>
    </source>
</evidence>
<sequence length="1235" mass="136299">MEGDWEAKETNPIEHLENAGFFKKLFTSFGWKLLLLIALSEATLKGFVGGGGNAGLIGLPMDYLLKEYKVPAAQLQVYKSAVLIPWSIKPLWGLIADSMPIFGRIRTPYFGLNSIFGVVAFVMIAAVPTLSLPVLLMMFFLAFTCIAWSDLLTEAVYSTHLRAKPEHGPDLISYVWGGIALGKLVSISIVGELLENVGNRAPYWFCAPAAAATMLITILNLPEEEKRRGRCCKKLGGSELPLAIVALVIGCGALGLSLLSVFGGDLRTKVNCAGILAVVAMGLVTASLTPVVAKVNAFFFVQNICGLSISGASFYFFTDGPEAYPDGPHLDKVFYTTAIGIVSTIFTLVGMAVYNRWMQHWRYPVMLMVGSIMYAICNLLSCLVYTRANVRLGISDKVFVLASDAMQMVVFELSWLPNMLLMSQLCPKGCEATMFALLAGMGNLGMNLGGYFGAFMLDMLGVKPTGQVGDEEEFQNLWVAAAIAAVAPLVPVALVFQLIPNVSQKDKIEGLVSSSQGSPLSRFLSHYMNIQEEPSSDSETETEMKNMSRLENESTSDEAAKEGGVLQGHRSMAVVALGVAAVESLCFGWMAAPKLRPVQGWYEEKRLVAPEGGAPLRGPHPPKPPAFQMEGRLLEPQGEEEQVGTELLDSSEVGTKLHYLSLARTTDSKALSVGNVPGLVEFACREAQRGALQAEDLGSTLRAIATYWDEAPAVKSYVGTVSDCLLGRATDLQATGTTDALAAVAGLSNEAPMVQALLPVLIFRLAKTAPQLTTEEAISNLFSTTILRRQLRVLKLDVSPLTIFLSNKLSQESMEGLPIQVLTDLLWTLAFTRTLPNDLMEALAEPLVAELLRRDPKELRAHNTYSMLYSVAMLQETCVHARVRELLPLLSESLEMTAQHMTPSQISGCLWSLGWIDPTGTDTRGALEKIREEIGVALGELKMKELSIALWGMAALQFRDEDLLHIAAERFIAWHPRVRAHILAKHISRICWAFAKLEFRHKMFTVALIDRLQPHNFVIRFLQPDQLHVGHSARHVLFGSRQMVGQFWDFALLWSINWMMKKKPEPGIETEGRYQKTWGGPAQLMNPEKEWSLEKTKINLEAKVMAFIKMRYRHGKAPKIDEFGKERIHKVTIGRLEPYVEISDKTPVPKRNAVMLEKAIASGEVGPDVPNIRRKSSGRPKWSVTRWVDGDKRFTALTQRERMKELKAASMKQLEADGAVRSGWARRGWPSEREV</sequence>
<feature type="transmembrane region" description="Helical" evidence="8">
    <location>
        <begin position="333"/>
        <end position="353"/>
    </location>
</feature>
<feature type="transmembrane region" description="Helical" evidence="8">
    <location>
        <begin position="571"/>
        <end position="592"/>
    </location>
</feature>
<name>A0AA36NHQ2_9DINO</name>
<evidence type="ECO:0000256" key="4">
    <source>
        <dbReference type="ARBA" id="ARBA00022692"/>
    </source>
</evidence>
<feature type="transmembrane region" description="Helical" evidence="8">
    <location>
        <begin position="300"/>
        <end position="318"/>
    </location>
</feature>
<feature type="transmembrane region" description="Helical" evidence="8">
    <location>
        <begin position="202"/>
        <end position="221"/>
    </location>
</feature>
<dbReference type="SUPFAM" id="SSF103473">
    <property type="entry name" value="MFS general substrate transporter"/>
    <property type="match status" value="1"/>
</dbReference>
<feature type="transmembrane region" description="Helical" evidence="8">
    <location>
        <begin position="109"/>
        <end position="127"/>
    </location>
</feature>
<feature type="transmembrane region" description="Helical" evidence="8">
    <location>
        <begin position="274"/>
        <end position="293"/>
    </location>
</feature>
<protein>
    <submittedName>
        <fullName evidence="9">Uncharacterized protein</fullName>
    </submittedName>
</protein>
<dbReference type="Proteomes" id="UP001178507">
    <property type="component" value="Unassembled WGS sequence"/>
</dbReference>
<feature type="transmembrane region" description="Helical" evidence="8">
    <location>
        <begin position="477"/>
        <end position="499"/>
    </location>
</feature>
<dbReference type="AlphaFoldDB" id="A0AA36NHQ2"/>
<evidence type="ECO:0000256" key="7">
    <source>
        <dbReference type="SAM" id="MobiDB-lite"/>
    </source>
</evidence>
<evidence type="ECO:0000256" key="1">
    <source>
        <dbReference type="ARBA" id="ARBA00004141"/>
    </source>
</evidence>
<keyword evidence="5 8" id="KW-1133">Transmembrane helix</keyword>
<comment type="similarity">
    <text evidence="2">Belongs to the major facilitator superfamily. Folate-biopterin transporter (TC 2.A.71) family.</text>
</comment>
<dbReference type="EMBL" id="CAUJNA010003661">
    <property type="protein sequence ID" value="CAJ1407194.1"/>
    <property type="molecule type" value="Genomic_DNA"/>
</dbReference>
<evidence type="ECO:0000256" key="2">
    <source>
        <dbReference type="ARBA" id="ARBA00007015"/>
    </source>
</evidence>
<dbReference type="Gene3D" id="1.20.1250.20">
    <property type="entry name" value="MFS general substrate transporter like domains"/>
    <property type="match status" value="2"/>
</dbReference>
<feature type="region of interest" description="Disordered" evidence="7">
    <location>
        <begin position="532"/>
        <end position="563"/>
    </location>
</feature>
<dbReference type="PANTHER" id="PTHR31585">
    <property type="entry name" value="FOLATE-BIOPTERIN TRANSPORTER 1, CHLOROPLASTIC"/>
    <property type="match status" value="1"/>
</dbReference>
<keyword evidence="4 8" id="KW-0812">Transmembrane</keyword>
<evidence type="ECO:0000256" key="8">
    <source>
        <dbReference type="SAM" id="Phobius"/>
    </source>
</evidence>